<dbReference type="InterPro" id="IPR042183">
    <property type="entry name" value="MmgE/PrpD_sf_1"/>
</dbReference>
<evidence type="ECO:0000313" key="6">
    <source>
        <dbReference type="Proteomes" id="UP001233673"/>
    </source>
</evidence>
<dbReference type="InterPro" id="IPR045337">
    <property type="entry name" value="MmgE_PrpD_C"/>
</dbReference>
<accession>A0ABT9I6L1</accession>
<dbReference type="InterPro" id="IPR036148">
    <property type="entry name" value="MmgE/PrpD_sf"/>
</dbReference>
<evidence type="ECO:0000256" key="1">
    <source>
        <dbReference type="ARBA" id="ARBA00006174"/>
    </source>
</evidence>
<feature type="region of interest" description="Disordered" evidence="2">
    <location>
        <begin position="388"/>
        <end position="407"/>
    </location>
</feature>
<dbReference type="Pfam" id="PF03972">
    <property type="entry name" value="MmgE_PrpD_N"/>
    <property type="match status" value="1"/>
</dbReference>
<gene>
    <name evidence="5" type="ORF">QOZ88_01060</name>
</gene>
<keyword evidence="6" id="KW-1185">Reference proteome</keyword>
<feature type="domain" description="MmgE/PrpD C-terminal" evidence="4">
    <location>
        <begin position="269"/>
        <end position="428"/>
    </location>
</feature>
<dbReference type="PANTHER" id="PTHR16943:SF8">
    <property type="entry name" value="2-METHYLCITRATE DEHYDRATASE"/>
    <property type="match status" value="1"/>
</dbReference>
<dbReference type="Gene3D" id="3.30.1330.120">
    <property type="entry name" value="2-methylcitrate dehydratase PrpD"/>
    <property type="match status" value="1"/>
</dbReference>
<evidence type="ECO:0000259" key="3">
    <source>
        <dbReference type="Pfam" id="PF03972"/>
    </source>
</evidence>
<dbReference type="SUPFAM" id="SSF103378">
    <property type="entry name" value="2-methylcitrate dehydratase PrpD"/>
    <property type="match status" value="1"/>
</dbReference>
<dbReference type="InterPro" id="IPR042188">
    <property type="entry name" value="MmgE/PrpD_sf_2"/>
</dbReference>
<feature type="domain" description="MmgE/PrpD N-terminal" evidence="3">
    <location>
        <begin position="10"/>
        <end position="182"/>
    </location>
</feature>
<comment type="caution">
    <text evidence="5">The sequence shown here is derived from an EMBL/GenBank/DDBJ whole genome shotgun (WGS) entry which is preliminary data.</text>
</comment>
<dbReference type="InterPro" id="IPR005656">
    <property type="entry name" value="MmgE_PrpD"/>
</dbReference>
<dbReference type="RefSeq" id="WP_305997983.1">
    <property type="nucleotide sequence ID" value="NZ_JASNFN010000001.1"/>
</dbReference>
<dbReference type="EMBL" id="JASNFN010000001">
    <property type="protein sequence ID" value="MDP5181216.1"/>
    <property type="molecule type" value="Genomic_DNA"/>
</dbReference>
<reference evidence="6" key="1">
    <citation type="submission" date="2023-05" db="EMBL/GenBank/DDBJ databases">
        <title>Draft genome of Pseudofrankia sp. BMG5.37.</title>
        <authorList>
            <person name="Gtari M."/>
            <person name="Ghodhbane F."/>
            <person name="Sbissi I."/>
        </authorList>
    </citation>
    <scope>NUCLEOTIDE SEQUENCE [LARGE SCALE GENOMIC DNA]</scope>
    <source>
        <strain evidence="6">BMG 814</strain>
    </source>
</reference>
<dbReference type="Gene3D" id="1.10.4100.10">
    <property type="entry name" value="2-methylcitrate dehydratase PrpD"/>
    <property type="match status" value="1"/>
</dbReference>
<dbReference type="InterPro" id="IPR045336">
    <property type="entry name" value="MmgE_PrpD_N"/>
</dbReference>
<evidence type="ECO:0000259" key="4">
    <source>
        <dbReference type="Pfam" id="PF19305"/>
    </source>
</evidence>
<name>A0ABT9I6L1_9ACTN</name>
<organism evidence="5 6">
    <name type="scientific">Blastococcus carthaginiensis</name>
    <dbReference type="NCBI Taxonomy" id="3050034"/>
    <lineage>
        <taxon>Bacteria</taxon>
        <taxon>Bacillati</taxon>
        <taxon>Actinomycetota</taxon>
        <taxon>Actinomycetes</taxon>
        <taxon>Geodermatophilales</taxon>
        <taxon>Geodermatophilaceae</taxon>
        <taxon>Blastococcus</taxon>
    </lineage>
</organism>
<dbReference type="Pfam" id="PF19305">
    <property type="entry name" value="MmgE_PrpD_C"/>
    <property type="match status" value="1"/>
</dbReference>
<evidence type="ECO:0000313" key="5">
    <source>
        <dbReference type="EMBL" id="MDP5181216.1"/>
    </source>
</evidence>
<proteinExistence type="inferred from homology"/>
<sequence length="459" mass="47713">MTAPDQPYRALGEFAAGTRLDDVPGDVVAFTRLLLADTLGALLGGLRYPPVRALARAMGTHEERPGGPAAGTLVTLGAAATWLDADSGGSFHPQGHRLPPVPTAHPAPHALPVLLHAAATGDVGDRRLLEIFLVATEVGLRGGTATSLRPGMHPHGVHGPAAAALAEVLLHDGSAEELTSAFLLGSALPLAATLAVPVQGGTVRNLWTGLGACYGALAGRRVRETGARGSDETYRALFGSAVCTDLSEDELAGGLGRRWQITQSYLKPYACARWIQPALDAARAATDGARLRPEDVEGVEVATFAFAASLAGAEVRSDMHARFSLPYCVATLLADGGLDAGSFLPERLRRPAVAELARRVVVRERPEFSAALPGERPAEVTVRARDGRTWSATTRNARGNPATPLSPAEVADKFRSNVGDLVPPALRDGTLAALLDPGAGDGDHLGALARAVLDDLGRP</sequence>
<evidence type="ECO:0000256" key="2">
    <source>
        <dbReference type="SAM" id="MobiDB-lite"/>
    </source>
</evidence>
<comment type="similarity">
    <text evidence="1">Belongs to the PrpD family.</text>
</comment>
<dbReference type="PANTHER" id="PTHR16943">
    <property type="entry name" value="2-METHYLCITRATE DEHYDRATASE-RELATED"/>
    <property type="match status" value="1"/>
</dbReference>
<dbReference type="Proteomes" id="UP001233673">
    <property type="component" value="Unassembled WGS sequence"/>
</dbReference>
<protein>
    <submittedName>
        <fullName evidence="5">MmgE/PrpD family protein</fullName>
    </submittedName>
</protein>